<evidence type="ECO:0000313" key="5">
    <source>
        <dbReference type="Proteomes" id="UP000593566"/>
    </source>
</evidence>
<dbReference type="EMBL" id="JACCJB010000022">
    <property type="protein sequence ID" value="KAF6218314.1"/>
    <property type="molecule type" value="Genomic_DNA"/>
</dbReference>
<dbReference type="Proteomes" id="UP000593566">
    <property type="component" value="Unassembled WGS sequence"/>
</dbReference>
<organism evidence="4 5">
    <name type="scientific">Letharia lupina</name>
    <dbReference type="NCBI Taxonomy" id="560253"/>
    <lineage>
        <taxon>Eukaryota</taxon>
        <taxon>Fungi</taxon>
        <taxon>Dikarya</taxon>
        <taxon>Ascomycota</taxon>
        <taxon>Pezizomycotina</taxon>
        <taxon>Lecanoromycetes</taxon>
        <taxon>OSLEUM clade</taxon>
        <taxon>Lecanoromycetidae</taxon>
        <taxon>Lecanorales</taxon>
        <taxon>Lecanorineae</taxon>
        <taxon>Parmeliaceae</taxon>
        <taxon>Letharia</taxon>
    </lineage>
</organism>
<gene>
    <name evidence="4" type="ORF">HO133_005660</name>
</gene>
<accession>A0A8H6F898</accession>
<sequence length="224" mass="24267">MASTRPTTSIFSFSSKLLSSLLILLATQPCSLNAQPQQSPTSTTSSSAIPSLVNNPANGDTAPSSFTPSSLSSAIPSATDSAGYGSQDNNTTSSPHNGILNYYFLLLAVFVVAILVIYWSLARRRRKAAARLSRMQQRVLSEDVRSWTRHRQPGQGLEDEERGGTGRDEGLDEAGEAPPAYVKEPERAHLDRGEGVELRGMARFREMVGLEGKPPDYEEGLPSR</sequence>
<evidence type="ECO:0000256" key="3">
    <source>
        <dbReference type="SAM" id="SignalP"/>
    </source>
</evidence>
<feature type="compositionally biased region" description="Basic and acidic residues" evidence="1">
    <location>
        <begin position="183"/>
        <end position="195"/>
    </location>
</feature>
<keyword evidence="3" id="KW-0732">Signal</keyword>
<dbReference type="GeneID" id="59334065"/>
<dbReference type="AlphaFoldDB" id="A0A8H6F898"/>
<keyword evidence="5" id="KW-1185">Reference proteome</keyword>
<feature type="region of interest" description="Disordered" evidence="1">
    <location>
        <begin position="141"/>
        <end position="195"/>
    </location>
</feature>
<protein>
    <submittedName>
        <fullName evidence="4">Uncharacterized protein</fullName>
    </submittedName>
</protein>
<feature type="compositionally biased region" description="Low complexity" evidence="1">
    <location>
        <begin position="34"/>
        <end position="51"/>
    </location>
</feature>
<keyword evidence="2" id="KW-0812">Transmembrane</keyword>
<evidence type="ECO:0000313" key="4">
    <source>
        <dbReference type="EMBL" id="KAF6218314.1"/>
    </source>
</evidence>
<feature type="chain" id="PRO_5034536382" evidence="3">
    <location>
        <begin position="35"/>
        <end position="224"/>
    </location>
</feature>
<keyword evidence="2" id="KW-1133">Transmembrane helix</keyword>
<evidence type="ECO:0000256" key="2">
    <source>
        <dbReference type="SAM" id="Phobius"/>
    </source>
</evidence>
<dbReference type="RefSeq" id="XP_037147749.1">
    <property type="nucleotide sequence ID" value="XM_037296568.1"/>
</dbReference>
<feature type="region of interest" description="Disordered" evidence="1">
    <location>
        <begin position="34"/>
        <end position="90"/>
    </location>
</feature>
<feature type="compositionally biased region" description="Low complexity" evidence="1">
    <location>
        <begin position="61"/>
        <end position="81"/>
    </location>
</feature>
<name>A0A8H6F898_9LECA</name>
<evidence type="ECO:0000256" key="1">
    <source>
        <dbReference type="SAM" id="MobiDB-lite"/>
    </source>
</evidence>
<feature type="transmembrane region" description="Helical" evidence="2">
    <location>
        <begin position="102"/>
        <end position="121"/>
    </location>
</feature>
<keyword evidence="2" id="KW-0472">Membrane</keyword>
<proteinExistence type="predicted"/>
<reference evidence="4 5" key="1">
    <citation type="journal article" date="2020" name="Genomics">
        <title>Complete, high-quality genomes from long-read metagenomic sequencing of two wolf lichen thalli reveals enigmatic genome architecture.</title>
        <authorList>
            <person name="McKenzie S.K."/>
            <person name="Walston R.F."/>
            <person name="Allen J.L."/>
        </authorList>
    </citation>
    <scope>NUCLEOTIDE SEQUENCE [LARGE SCALE GENOMIC DNA]</scope>
    <source>
        <strain evidence="4">WasteWater1</strain>
    </source>
</reference>
<feature type="signal peptide" evidence="3">
    <location>
        <begin position="1"/>
        <end position="34"/>
    </location>
</feature>
<comment type="caution">
    <text evidence="4">The sequence shown here is derived from an EMBL/GenBank/DDBJ whole genome shotgun (WGS) entry which is preliminary data.</text>
</comment>